<evidence type="ECO:0000313" key="2">
    <source>
        <dbReference type="EMBL" id="ADU30419.1"/>
    </source>
</evidence>
<dbReference type="Proteomes" id="UP000001401">
    <property type="component" value="Chromosome"/>
</dbReference>
<protein>
    <submittedName>
        <fullName evidence="2">PHP domain protein</fullName>
    </submittedName>
</protein>
<dbReference type="InterPro" id="IPR052018">
    <property type="entry name" value="PHP_domain"/>
</dbReference>
<dbReference type="STRING" id="649639.Bcell_2158"/>
<feature type="domain" description="Polymerase/histidinol phosphatase N-terminal" evidence="1">
    <location>
        <begin position="11"/>
        <end position="76"/>
    </location>
</feature>
<accession>E6U241</accession>
<proteinExistence type="predicted"/>
<dbReference type="InterPro" id="IPR004013">
    <property type="entry name" value="PHP_dom"/>
</dbReference>
<evidence type="ECO:0000259" key="1">
    <source>
        <dbReference type="SMART" id="SM00481"/>
    </source>
</evidence>
<dbReference type="GO" id="GO:0035312">
    <property type="term" value="F:5'-3' DNA exonuclease activity"/>
    <property type="evidence" value="ECO:0007669"/>
    <property type="project" value="TreeGrafter"/>
</dbReference>
<name>E6U241_EVAC2</name>
<evidence type="ECO:0000313" key="3">
    <source>
        <dbReference type="Proteomes" id="UP000001401"/>
    </source>
</evidence>
<sequence>MSKKHHSELLADLHMHSTASDGGYSPSQLMEKCINNHLSIVSLTDHDTTAGVIEAMKVAKEHHLRFIPGIELSTRIKNTHVDILGYGIDPHNKSLLSTITFHQQMRIERMKTMIEKSNEQGLSVTFNEVAELAKGDTFSRPHLAQTYVKKGYVKDVKEAFDLYLANGKPCYVEKEDEMTPQEAIELVHQAEGIAIVAHPIFYSLDEDIFEWLTVHHLDGIEVYHRDHDDDAIDRFLKLANRAEVARGKKVFITGGSDFHHESFGREGENIGITKLPYEIGEQIYKAVRNKI</sequence>
<dbReference type="InterPro" id="IPR003141">
    <property type="entry name" value="Pol/His_phosphatase_N"/>
</dbReference>
<dbReference type="PANTHER" id="PTHR42924">
    <property type="entry name" value="EXONUCLEASE"/>
    <property type="match status" value="1"/>
</dbReference>
<dbReference type="Gene3D" id="3.20.20.140">
    <property type="entry name" value="Metal-dependent hydrolases"/>
    <property type="match status" value="1"/>
</dbReference>
<dbReference type="AlphaFoldDB" id="E6U241"/>
<dbReference type="CDD" id="cd07438">
    <property type="entry name" value="PHP_HisPPase_AMP"/>
    <property type="match status" value="1"/>
</dbReference>
<dbReference type="EMBL" id="CP002394">
    <property type="protein sequence ID" value="ADU30419.1"/>
    <property type="molecule type" value="Genomic_DNA"/>
</dbReference>
<dbReference type="SUPFAM" id="SSF89550">
    <property type="entry name" value="PHP domain-like"/>
    <property type="match status" value="1"/>
</dbReference>
<dbReference type="GO" id="GO:0004534">
    <property type="term" value="F:5'-3' RNA exonuclease activity"/>
    <property type="evidence" value="ECO:0007669"/>
    <property type="project" value="TreeGrafter"/>
</dbReference>
<dbReference type="InterPro" id="IPR016195">
    <property type="entry name" value="Pol/histidinol_Pase-like"/>
</dbReference>
<dbReference type="Pfam" id="PF02811">
    <property type="entry name" value="PHP"/>
    <property type="match status" value="1"/>
</dbReference>
<keyword evidence="3" id="KW-1185">Reference proteome</keyword>
<gene>
    <name evidence="2" type="ordered locus">Bcell_2158</name>
</gene>
<dbReference type="eggNOG" id="COG0613">
    <property type="taxonomic scope" value="Bacteria"/>
</dbReference>
<dbReference type="Gene3D" id="1.10.150.650">
    <property type="match status" value="1"/>
</dbReference>
<dbReference type="RefSeq" id="WP_013488755.1">
    <property type="nucleotide sequence ID" value="NC_014829.1"/>
</dbReference>
<reference evidence="2 3" key="1">
    <citation type="submission" date="2010-12" db="EMBL/GenBank/DDBJ databases">
        <title>Complete sequence of Bacillus cellulosilyticus DSM 2522.</title>
        <authorList>
            <consortium name="US DOE Joint Genome Institute"/>
            <person name="Lucas S."/>
            <person name="Copeland A."/>
            <person name="Lapidus A."/>
            <person name="Cheng J.-F."/>
            <person name="Bruce D."/>
            <person name="Goodwin L."/>
            <person name="Pitluck S."/>
            <person name="Chertkov O."/>
            <person name="Detter J.C."/>
            <person name="Han C."/>
            <person name="Tapia R."/>
            <person name="Land M."/>
            <person name="Hauser L."/>
            <person name="Jeffries C."/>
            <person name="Kyrpides N."/>
            <person name="Ivanova N."/>
            <person name="Mikhailova N."/>
            <person name="Brumm P."/>
            <person name="Mead D."/>
            <person name="Woyke T."/>
        </authorList>
    </citation>
    <scope>NUCLEOTIDE SEQUENCE [LARGE SCALE GENOMIC DNA]</scope>
    <source>
        <strain evidence="3">ATCC 21833 / DSM 2522 / FERM P-1141 / JCM 9156 / N-4</strain>
    </source>
</reference>
<dbReference type="SMART" id="SM00481">
    <property type="entry name" value="POLIIIAc"/>
    <property type="match status" value="1"/>
</dbReference>
<organism evidence="2 3">
    <name type="scientific">Evansella cellulosilytica (strain ATCC 21833 / DSM 2522 / FERM P-1141 / JCM 9156 / N-4)</name>
    <name type="common">Bacillus cellulosilyticus</name>
    <dbReference type="NCBI Taxonomy" id="649639"/>
    <lineage>
        <taxon>Bacteria</taxon>
        <taxon>Bacillati</taxon>
        <taxon>Bacillota</taxon>
        <taxon>Bacilli</taxon>
        <taxon>Bacillales</taxon>
        <taxon>Bacillaceae</taxon>
        <taxon>Evansella</taxon>
    </lineage>
</organism>
<dbReference type="HOGENOM" id="CLU_067347_1_0_9"/>
<dbReference type="PANTHER" id="PTHR42924:SF3">
    <property type="entry name" value="POLYMERASE_HISTIDINOL PHOSPHATASE N-TERMINAL DOMAIN-CONTAINING PROTEIN"/>
    <property type="match status" value="1"/>
</dbReference>
<dbReference type="KEGG" id="bco:Bcell_2158"/>